<dbReference type="Proteomes" id="UP000307173">
    <property type="component" value="Unassembled WGS sequence"/>
</dbReference>
<dbReference type="AlphaFoldDB" id="A0A4T0X4Q2"/>
<accession>A0A4T0X4Q2</accession>
<gene>
    <name evidence="2" type="ORF">CANINC_000996</name>
</gene>
<name>A0A4T0X4Q2_9ASCO</name>
<evidence type="ECO:0000313" key="2">
    <source>
        <dbReference type="EMBL" id="TID30418.1"/>
    </source>
</evidence>
<proteinExistence type="predicted"/>
<evidence type="ECO:0000256" key="1">
    <source>
        <dbReference type="SAM" id="MobiDB-lite"/>
    </source>
</evidence>
<protein>
    <submittedName>
        <fullName evidence="2">Uncharacterized protein</fullName>
    </submittedName>
</protein>
<evidence type="ECO:0000313" key="3">
    <source>
        <dbReference type="Proteomes" id="UP000307173"/>
    </source>
</evidence>
<sequence length="383" mass="44096">MPKINKDIRIAELEEHFFENFSEVASLVFTDEGITDKSLKQTVTKLIEMFYDKKTWKYSKDVRHLVNTLLDGYYYGTTFGNLSESGILHSPDLYRELSSSSFRFNKATANRFNLNRNCGVKFMRHLLSTMDNVQKTSREFPFLATIVVKKKMIGKVLDEPALKKRKISELELEDFPNVKFNSFDYRFDFFGMTKVKLLGHYLINESLEAYFKEKHIKPIKLYGMFKGAKNHSFAENAGNNFTNISNGSSRAEDNTSDPIDISNVVTSPTTSNIEYANSDEDDLDGDFECVNFLAQEDPYDLGEEDTNADTVTSSMDIIDQDEILPLENDFFESEFDQGVESDSMPDMQDSSLQKPWVKFEKSDNSLAAITFELMSYRHEFEPR</sequence>
<comment type="caution">
    <text evidence="2">The sequence shown here is derived from an EMBL/GenBank/DDBJ whole genome shotgun (WGS) entry which is preliminary data.</text>
</comment>
<organism evidence="2 3">
    <name type="scientific">Pichia inconspicua</name>
    <dbReference type="NCBI Taxonomy" id="52247"/>
    <lineage>
        <taxon>Eukaryota</taxon>
        <taxon>Fungi</taxon>
        <taxon>Dikarya</taxon>
        <taxon>Ascomycota</taxon>
        <taxon>Saccharomycotina</taxon>
        <taxon>Pichiomycetes</taxon>
        <taxon>Pichiales</taxon>
        <taxon>Pichiaceae</taxon>
        <taxon>Pichia</taxon>
    </lineage>
</organism>
<feature type="region of interest" description="Disordered" evidence="1">
    <location>
        <begin position="244"/>
        <end position="264"/>
    </location>
</feature>
<dbReference type="EMBL" id="SELW01000149">
    <property type="protein sequence ID" value="TID30418.1"/>
    <property type="molecule type" value="Genomic_DNA"/>
</dbReference>
<keyword evidence="3" id="KW-1185">Reference proteome</keyword>
<reference evidence="2 3" key="1">
    <citation type="journal article" date="2019" name="Front. Genet.">
        <title>Whole-Genome Sequencing of the Opportunistic Yeast Pathogen Candida inconspicua Uncovers Its Hybrid Origin.</title>
        <authorList>
            <person name="Mixao V."/>
            <person name="Hansen A.P."/>
            <person name="Saus E."/>
            <person name="Boekhout T."/>
            <person name="Lass-Florl C."/>
            <person name="Gabaldon T."/>
        </authorList>
    </citation>
    <scope>NUCLEOTIDE SEQUENCE [LARGE SCALE GENOMIC DNA]</scope>
    <source>
        <strain evidence="2 3">CBS 180</strain>
    </source>
</reference>